<dbReference type="AlphaFoldDB" id="A0A0U1QTM3"/>
<geneLocation type="plasmid" evidence="2">
    <name>plasmid_153kb</name>
</geneLocation>
<protein>
    <submittedName>
        <fullName evidence="1">Uncharacterized protein</fullName>
    </submittedName>
</protein>
<dbReference type="Proteomes" id="UP000002412">
    <property type="component" value="Plasmid p_153kb"/>
</dbReference>
<dbReference type="RefSeq" id="WP_011988576.1">
    <property type="nucleotide sequence ID" value="NC_009705.1"/>
</dbReference>
<accession>A0A0U1QTM3</accession>
<evidence type="ECO:0000313" key="1">
    <source>
        <dbReference type="EMBL" id="ABS45732.1"/>
    </source>
</evidence>
<proteinExistence type="predicted"/>
<sequence>MAVLPEIVQRNKQGSWTHSNFYVGTDALFDHWLEEHNLEHQIAFMDCEDDNTSQTLLEKYHSGFADFSGWQPDPPKGDDWFIGSIHDSEEGPVCIWLRPITQTNTTVTGMDNKAALALLAILNLVKEHDDQEIDDGVIELRGLEDQNGNDCGATLSVTKLAAEAHSVINDLLQRLTHSQKREAALTDYMLSKFGKTTHHFIDELWNHLPPTILE</sequence>
<evidence type="ECO:0000313" key="2">
    <source>
        <dbReference type="Proteomes" id="UP000002412"/>
    </source>
</evidence>
<keyword evidence="1" id="KW-0614">Plasmid</keyword>
<organism evidence="1 2">
    <name type="scientific">Yersinia pseudotuberculosis serotype O:1b (strain IP 31758)</name>
    <dbReference type="NCBI Taxonomy" id="349747"/>
    <lineage>
        <taxon>Bacteria</taxon>
        <taxon>Pseudomonadati</taxon>
        <taxon>Pseudomonadota</taxon>
        <taxon>Gammaproteobacteria</taxon>
        <taxon>Enterobacterales</taxon>
        <taxon>Yersiniaceae</taxon>
        <taxon>Yersinia</taxon>
    </lineage>
</organism>
<reference evidence="1 2" key="1">
    <citation type="journal article" date="2007" name="PLoS Genet.">
        <title>The complete genome sequence of Yersinia pseudotuberculosis IP31758, the causative agent of Far East scarlet-like fever.</title>
        <authorList>
            <person name="Eppinger M."/>
            <person name="Rosovitz M.J."/>
            <person name="Fricke W.F."/>
            <person name="Rasko D.A."/>
            <person name="Kokorina G."/>
            <person name="Fayolle C."/>
            <person name="Lindler L.E."/>
            <person name="Carniel E."/>
            <person name="Ravel J."/>
        </authorList>
    </citation>
    <scope>NUCLEOTIDE SEQUENCE [LARGE SCALE GENOMIC DNA]</scope>
    <source>
        <strain evidence="1 2">IP 31758</strain>
        <plasmid evidence="2">Plasmid plasmid_153kb</plasmid>
    </source>
</reference>
<name>A0A0U1QTM3_YERP3</name>
<dbReference type="KEGG" id="ypi:YpsIP31758_B0089"/>
<gene>
    <name evidence="1" type="ordered locus">YpsIP31758_B0089</name>
</gene>
<dbReference type="EMBL" id="CP000719">
    <property type="protein sequence ID" value="ABS45732.1"/>
    <property type="molecule type" value="Genomic_DNA"/>
</dbReference>
<dbReference type="HOGENOM" id="CLU_1288493_0_0_6"/>